<sequence length="1057" mass="122130">MSDSEKNDNKKIELEKSSSESENDKDEKEKLDQDDSDTTSDEDEDQKPQTVVVKEPLLKKKNKEEKLPKGPKYKLLIRNILLRETTLSQPKVRFTFCGNRKVIDERHKGGEKKKIGKRGTVFTTCKATVETGGNNAGSFSKTFVKYKRFQSYEEIKEQFLKVELLEAGCCCRSTSKGFVKINLEELANSSIQREVQCEEHKKGSHKIVGKVYFHCYFQEIFDFKLHFYDFVGKSLYHKENKLPDPYLHLKIEPKFLNLIKLSKNYTKRGCESSHELNTNNPRWEEIGQITYRGILSELENEDLICNVYNHSLLKKDPKLCEGLIELRGFLDYGIIMGALANIQESKVKNERTGSKEIVRKYTAGGSIEGIVECVDLPLHRQYGDIILLKPGRNYLAVRVLRCQNLRSTDPNSFSDPFVIVEFGGLKQRTRVIKRCLDPVFEETLYFTLRVPVLTEVEVGKLGNVQIYVFDEDQAGDDFLGSCEVPLKDIVKSPAMDAGEGKNKIKSRLLSTSLNLDFNAEETDQSIDVQFWFHPDLPEDFTFKDLQIKQKKTKLKKVYQKRIETWKKGIPETHLQEGNFEIIGADESYCEHLISEYISPITLPKELRNINTILRTIKCFTFENDEATFGGRQDVWCSPNFFLSLMKGSTEEHAALGVSLFLGLELDAYLCLGKTKNGVDHYWIMVREKSGDITFYETILSKAYKLENKWQGTSVDEENQDEQRKKKKAPKKEKEKEEKEKEKKDDSGSSDDDELEKSKKNKKKIQLEDESEESDNEKGNKPNQNVKKNKKIPYMTIEIIANHNNIWANIQETLDPSEICYDLDNKKLWNPYVDQEEGFKKKIKPFYDQIRLRPRIPLRRAENFALQITKEVIGGFTNFRHGNHQKTVFLKKFEKVISGGLSYLEKIESNEYTEKDKLAFLKSKGKLTELTPPGYTFEGVPLNFTYTDKVRIRKHIMEKYDFHLDKDINTIFACGSYVHPYYGGVNSVWVMICVMRVNPQEEEESEEGEEGEEKEKEKGKGKETKKKKEKKDSDLNSNDELELDEIKKDDDNDGSGSD</sequence>
<dbReference type="InterPro" id="IPR035892">
    <property type="entry name" value="C2_domain_sf"/>
</dbReference>
<name>A0ABQ8YWE9_9EUKA</name>
<dbReference type="Proteomes" id="UP001150062">
    <property type="component" value="Unassembled WGS sequence"/>
</dbReference>
<dbReference type="InterPro" id="IPR056290">
    <property type="entry name" value="CEPT76/DRC7_peptidase-like_dom"/>
</dbReference>
<feature type="compositionally biased region" description="Basic and acidic residues" evidence="1">
    <location>
        <begin position="1012"/>
        <end position="1021"/>
    </location>
</feature>
<feature type="domain" description="C2" evidence="2">
    <location>
        <begin position="372"/>
        <end position="499"/>
    </location>
</feature>
<evidence type="ECO:0000256" key="1">
    <source>
        <dbReference type="SAM" id="MobiDB-lite"/>
    </source>
</evidence>
<dbReference type="PANTHER" id="PTHR46436">
    <property type="entry name" value="CENTROSOMAL PROTEIN OF 76 KDA"/>
    <property type="match status" value="1"/>
</dbReference>
<dbReference type="SUPFAM" id="SSF49562">
    <property type="entry name" value="C2 domain (Calcium/lipid-binding domain, CaLB)"/>
    <property type="match status" value="2"/>
</dbReference>
<comment type="caution">
    <text evidence="3">The sequence shown here is derived from an EMBL/GenBank/DDBJ whole genome shotgun (WGS) entry which is preliminary data.</text>
</comment>
<dbReference type="Gene3D" id="2.60.40.150">
    <property type="entry name" value="C2 domain"/>
    <property type="match status" value="1"/>
</dbReference>
<feature type="compositionally biased region" description="Acidic residues" evidence="1">
    <location>
        <begin position="34"/>
        <end position="45"/>
    </location>
</feature>
<feature type="compositionally biased region" description="Basic and acidic residues" evidence="1">
    <location>
        <begin position="731"/>
        <end position="746"/>
    </location>
</feature>
<evidence type="ECO:0000259" key="2">
    <source>
        <dbReference type="PROSITE" id="PS50004"/>
    </source>
</evidence>
<dbReference type="PANTHER" id="PTHR46436:SF2">
    <property type="entry name" value="CHROMOSOME UNDETERMINED SCAFFOLD_119, WHOLE GENOME SHOTGUN SEQUENCE"/>
    <property type="match status" value="1"/>
</dbReference>
<dbReference type="Gene3D" id="3.10.620.30">
    <property type="match status" value="1"/>
</dbReference>
<dbReference type="EMBL" id="JAOAOG010000103">
    <property type="protein sequence ID" value="KAJ6248976.1"/>
    <property type="molecule type" value="Genomic_DNA"/>
</dbReference>
<protein>
    <submittedName>
        <fullName evidence="3">Centrosomal protein of 76 kDa</fullName>
    </submittedName>
</protein>
<feature type="compositionally biased region" description="Basic and acidic residues" evidence="1">
    <location>
        <begin position="1"/>
        <end position="19"/>
    </location>
</feature>
<gene>
    <name evidence="3" type="ORF">M0813_00134</name>
</gene>
<dbReference type="InterPro" id="IPR000008">
    <property type="entry name" value="C2_dom"/>
</dbReference>
<feature type="region of interest" description="Disordered" evidence="1">
    <location>
        <begin position="1"/>
        <end position="65"/>
    </location>
</feature>
<organism evidence="3 4">
    <name type="scientific">Anaeramoeba flamelloides</name>
    <dbReference type="NCBI Taxonomy" id="1746091"/>
    <lineage>
        <taxon>Eukaryota</taxon>
        <taxon>Metamonada</taxon>
        <taxon>Anaeramoebidae</taxon>
        <taxon>Anaeramoeba</taxon>
    </lineage>
</organism>
<dbReference type="SMART" id="SM00239">
    <property type="entry name" value="C2"/>
    <property type="match status" value="1"/>
</dbReference>
<keyword evidence="4" id="KW-1185">Reference proteome</keyword>
<dbReference type="PROSITE" id="PS50004">
    <property type="entry name" value="C2"/>
    <property type="match status" value="1"/>
</dbReference>
<evidence type="ECO:0000313" key="4">
    <source>
        <dbReference type="Proteomes" id="UP001150062"/>
    </source>
</evidence>
<feature type="region of interest" description="Disordered" evidence="1">
    <location>
        <begin position="999"/>
        <end position="1057"/>
    </location>
</feature>
<dbReference type="Pfam" id="PF24656">
    <property type="entry name" value="CEPT76_peptidase"/>
    <property type="match status" value="2"/>
</dbReference>
<dbReference type="Pfam" id="PF00168">
    <property type="entry name" value="C2"/>
    <property type="match status" value="2"/>
</dbReference>
<accession>A0ABQ8YWE9</accession>
<feature type="region of interest" description="Disordered" evidence="1">
    <location>
        <begin position="711"/>
        <end position="788"/>
    </location>
</feature>
<evidence type="ECO:0000313" key="3">
    <source>
        <dbReference type="EMBL" id="KAJ6248976.1"/>
    </source>
</evidence>
<feature type="compositionally biased region" description="Acidic residues" evidence="1">
    <location>
        <begin position="999"/>
        <end position="1011"/>
    </location>
</feature>
<feature type="compositionally biased region" description="Basic and acidic residues" evidence="1">
    <location>
        <begin position="56"/>
        <end position="65"/>
    </location>
</feature>
<proteinExistence type="predicted"/>
<dbReference type="CDD" id="cd00030">
    <property type="entry name" value="C2"/>
    <property type="match status" value="1"/>
</dbReference>
<dbReference type="InterPro" id="IPR052299">
    <property type="entry name" value="CEP76"/>
</dbReference>
<reference evidence="3" key="1">
    <citation type="submission" date="2022-08" db="EMBL/GenBank/DDBJ databases">
        <title>Novel sulfate-reducing endosymbionts in the free-living metamonad Anaeramoeba.</title>
        <authorList>
            <person name="Jerlstrom-Hultqvist J."/>
            <person name="Cepicka I."/>
            <person name="Gallot-Lavallee L."/>
            <person name="Salas-Leiva D."/>
            <person name="Curtis B.A."/>
            <person name="Zahonova K."/>
            <person name="Pipaliya S."/>
            <person name="Dacks J."/>
            <person name="Roger A.J."/>
        </authorList>
    </citation>
    <scope>NUCLEOTIDE SEQUENCE</scope>
    <source>
        <strain evidence="3">Schooner1</strain>
    </source>
</reference>